<dbReference type="CDD" id="cd00093">
    <property type="entry name" value="HTH_XRE"/>
    <property type="match status" value="1"/>
</dbReference>
<dbReference type="InterPro" id="IPR001387">
    <property type="entry name" value="Cro/C1-type_HTH"/>
</dbReference>
<keyword evidence="4" id="KW-1185">Reference proteome</keyword>
<dbReference type="InterPro" id="IPR010982">
    <property type="entry name" value="Lambda_DNA-bd_dom_sf"/>
</dbReference>
<evidence type="ECO:0000313" key="3">
    <source>
        <dbReference type="EMBL" id="MDQ0114326.1"/>
    </source>
</evidence>
<feature type="domain" description="HTH cro/C1-type" evidence="2">
    <location>
        <begin position="17"/>
        <end position="71"/>
    </location>
</feature>
<dbReference type="PANTHER" id="PTHR46558">
    <property type="entry name" value="TRACRIPTIONAL REGULATORY PROTEIN-RELATED-RELATED"/>
    <property type="match status" value="1"/>
</dbReference>
<comment type="caution">
    <text evidence="3">The sequence shown here is derived from an EMBL/GenBank/DDBJ whole genome shotgun (WGS) entry which is preliminary data.</text>
</comment>
<dbReference type="SUPFAM" id="SSF47413">
    <property type="entry name" value="lambda repressor-like DNA-binding domains"/>
    <property type="match status" value="1"/>
</dbReference>
<dbReference type="Gene3D" id="1.10.260.40">
    <property type="entry name" value="lambda repressor-like DNA-binding domains"/>
    <property type="match status" value="1"/>
</dbReference>
<sequence length="77" mass="8768">MGKRKADPRIIQKRLRFKELREEMGKSQRGVSLDLAVSESFIRSIENGRSNPELHFAFKLAAYLGTTVDDLFNDLVG</sequence>
<dbReference type="PANTHER" id="PTHR46558:SF4">
    <property type="entry name" value="DNA-BIDING PHAGE PROTEIN"/>
    <property type="match status" value="1"/>
</dbReference>
<dbReference type="RefSeq" id="WP_307205645.1">
    <property type="nucleotide sequence ID" value="NZ_JAUSSU010000007.1"/>
</dbReference>
<evidence type="ECO:0000256" key="1">
    <source>
        <dbReference type="ARBA" id="ARBA00023125"/>
    </source>
</evidence>
<dbReference type="Proteomes" id="UP001229346">
    <property type="component" value="Unassembled WGS sequence"/>
</dbReference>
<dbReference type="SMART" id="SM00530">
    <property type="entry name" value="HTH_XRE"/>
    <property type="match status" value="1"/>
</dbReference>
<dbReference type="EMBL" id="JAUSSU010000007">
    <property type="protein sequence ID" value="MDQ0114326.1"/>
    <property type="molecule type" value="Genomic_DNA"/>
</dbReference>
<gene>
    <name evidence="3" type="ORF">J2T15_003781</name>
</gene>
<name>A0ABT9U5I3_PAEHA</name>
<dbReference type="Pfam" id="PF01381">
    <property type="entry name" value="HTH_3"/>
    <property type="match status" value="1"/>
</dbReference>
<accession>A0ABT9U5I3</accession>
<evidence type="ECO:0000259" key="2">
    <source>
        <dbReference type="PROSITE" id="PS50943"/>
    </source>
</evidence>
<dbReference type="PROSITE" id="PS50943">
    <property type="entry name" value="HTH_CROC1"/>
    <property type="match status" value="1"/>
</dbReference>
<evidence type="ECO:0000313" key="4">
    <source>
        <dbReference type="Proteomes" id="UP001229346"/>
    </source>
</evidence>
<organism evidence="3 4">
    <name type="scientific">Paenibacillus harenae</name>
    <dbReference type="NCBI Taxonomy" id="306543"/>
    <lineage>
        <taxon>Bacteria</taxon>
        <taxon>Bacillati</taxon>
        <taxon>Bacillota</taxon>
        <taxon>Bacilli</taxon>
        <taxon>Bacillales</taxon>
        <taxon>Paenibacillaceae</taxon>
        <taxon>Paenibacillus</taxon>
    </lineage>
</organism>
<proteinExistence type="predicted"/>
<keyword evidence="1" id="KW-0238">DNA-binding</keyword>
<protein>
    <submittedName>
        <fullName evidence="3">Transcriptional regulator</fullName>
    </submittedName>
</protein>
<reference evidence="3 4" key="1">
    <citation type="submission" date="2023-07" db="EMBL/GenBank/DDBJ databases">
        <title>Sorghum-associated microbial communities from plants grown in Nebraska, USA.</title>
        <authorList>
            <person name="Schachtman D."/>
        </authorList>
    </citation>
    <scope>NUCLEOTIDE SEQUENCE [LARGE SCALE GENOMIC DNA]</scope>
    <source>
        <strain evidence="3 4">CC482</strain>
    </source>
</reference>